<dbReference type="PANTHER" id="PTHR43133:SF51">
    <property type="entry name" value="RNA POLYMERASE SIGMA FACTOR"/>
    <property type="match status" value="1"/>
</dbReference>
<evidence type="ECO:0000256" key="5">
    <source>
        <dbReference type="ARBA" id="ARBA00023163"/>
    </source>
</evidence>
<dbReference type="InterPro" id="IPR013325">
    <property type="entry name" value="RNA_pol_sigma_r2"/>
</dbReference>
<dbReference type="PROSITE" id="PS01063">
    <property type="entry name" value="SIGMA70_ECF"/>
    <property type="match status" value="1"/>
</dbReference>
<dbReference type="GO" id="GO:0006352">
    <property type="term" value="P:DNA-templated transcription initiation"/>
    <property type="evidence" value="ECO:0007669"/>
    <property type="project" value="InterPro"/>
</dbReference>
<protein>
    <recommendedName>
        <fullName evidence="6">RNA polymerase sigma factor</fullName>
    </recommendedName>
</protein>
<dbReference type="SUPFAM" id="SSF88659">
    <property type="entry name" value="Sigma3 and sigma4 domains of RNA polymerase sigma factors"/>
    <property type="match status" value="1"/>
</dbReference>
<dbReference type="InterPro" id="IPR014284">
    <property type="entry name" value="RNA_pol_sigma-70_dom"/>
</dbReference>
<evidence type="ECO:0000259" key="7">
    <source>
        <dbReference type="Pfam" id="PF04542"/>
    </source>
</evidence>
<keyword evidence="5 6" id="KW-0804">Transcription</keyword>
<keyword evidence="3 6" id="KW-0731">Sigma factor</keyword>
<keyword evidence="2 6" id="KW-0805">Transcription regulation</keyword>
<name>A0A518EKM2_9BACT</name>
<keyword evidence="4 6" id="KW-0238">DNA-binding</keyword>
<accession>A0A518EKM2</accession>
<keyword evidence="9" id="KW-1185">Reference proteome</keyword>
<dbReference type="OrthoDB" id="6383365at2"/>
<evidence type="ECO:0000256" key="1">
    <source>
        <dbReference type="ARBA" id="ARBA00010641"/>
    </source>
</evidence>
<dbReference type="EMBL" id="CP036434">
    <property type="protein sequence ID" value="QDV04642.1"/>
    <property type="molecule type" value="Genomic_DNA"/>
</dbReference>
<evidence type="ECO:0000256" key="3">
    <source>
        <dbReference type="ARBA" id="ARBA00023082"/>
    </source>
</evidence>
<dbReference type="Gene3D" id="2.60.40.1120">
    <property type="entry name" value="Carboxypeptidase-like, regulatory domain"/>
    <property type="match status" value="1"/>
</dbReference>
<dbReference type="InterPro" id="IPR000838">
    <property type="entry name" value="RNA_pol_sigma70_ECF_CS"/>
</dbReference>
<dbReference type="InterPro" id="IPR036388">
    <property type="entry name" value="WH-like_DNA-bd_sf"/>
</dbReference>
<dbReference type="Proteomes" id="UP000320390">
    <property type="component" value="Chromosome"/>
</dbReference>
<evidence type="ECO:0000256" key="2">
    <source>
        <dbReference type="ARBA" id="ARBA00023015"/>
    </source>
</evidence>
<evidence type="ECO:0000313" key="9">
    <source>
        <dbReference type="Proteomes" id="UP000320390"/>
    </source>
</evidence>
<feature type="domain" description="RNA polymerase sigma-70 region 2" evidence="7">
    <location>
        <begin position="98"/>
        <end position="166"/>
    </location>
</feature>
<gene>
    <name evidence="8" type="primary">carQ</name>
    <name evidence="8" type="ORF">Poly30_01330</name>
</gene>
<dbReference type="Pfam" id="PF13620">
    <property type="entry name" value="CarboxypepD_reg"/>
    <property type="match status" value="1"/>
</dbReference>
<dbReference type="GO" id="GO:0003677">
    <property type="term" value="F:DNA binding"/>
    <property type="evidence" value="ECO:0007669"/>
    <property type="project" value="UniProtKB-KW"/>
</dbReference>
<organism evidence="8 9">
    <name type="scientific">Saltatorellus ferox</name>
    <dbReference type="NCBI Taxonomy" id="2528018"/>
    <lineage>
        <taxon>Bacteria</taxon>
        <taxon>Pseudomonadati</taxon>
        <taxon>Planctomycetota</taxon>
        <taxon>Planctomycetia</taxon>
        <taxon>Planctomycetia incertae sedis</taxon>
        <taxon>Saltatorellus</taxon>
    </lineage>
</organism>
<dbReference type="InterPro" id="IPR008969">
    <property type="entry name" value="CarboxyPept-like_regulatory"/>
</dbReference>
<comment type="similarity">
    <text evidence="1 6">Belongs to the sigma-70 factor family. ECF subfamily.</text>
</comment>
<proteinExistence type="inferred from homology"/>
<evidence type="ECO:0000256" key="6">
    <source>
        <dbReference type="RuleBase" id="RU000716"/>
    </source>
</evidence>
<dbReference type="SUPFAM" id="SSF88946">
    <property type="entry name" value="Sigma2 domain of RNA polymerase sigma factors"/>
    <property type="match status" value="1"/>
</dbReference>
<dbReference type="InterPro" id="IPR007627">
    <property type="entry name" value="RNA_pol_sigma70_r2"/>
</dbReference>
<evidence type="ECO:0000313" key="8">
    <source>
        <dbReference type="EMBL" id="QDV04642.1"/>
    </source>
</evidence>
<dbReference type="PANTHER" id="PTHR43133">
    <property type="entry name" value="RNA POLYMERASE ECF-TYPE SIGMA FACTO"/>
    <property type="match status" value="1"/>
</dbReference>
<sequence length="937" mass="100312">MALEFTSARIGRGISCFRAPARVSEDHGGIGALIQEGGAVWRLWVGFGTASFSTAGRTARDSVLPFAPAEQSRGVKDSATRAYLRYCRHGDGRALARLFDAVAPDLLGVARHMAPDIASAEDLVQSTFVIAIEGASRFDPTREVKPWLYGILAREAARLRRSTGRTFDEGRLRTETVAPAPLESAEQAETNEVIQRTLEGLPPHYREVLCPFLVEGQSAPEIALRLGGERSAGHVRMQIGRGLKLLRERLPRGLALSAGAAAAMPRGTAAVRAAVLEHGAARGTIAASTLHVPLLLGFIAMGKVTLLLLVAAIAATAFSILRSDPSNASLLPAVAPADGVRAQTPALAAVDRSSAGRTPGELFQGPAPGAQPMEAAVAPPVGAPEAPAPPAATLLLTVTDREGIPVEGAEVRVWHNEQPIFGPQREELDRWAPPGLHRSDAAGLATCDDLQPGQSVVLVSAPGMATKGPFRTPRIRAGDSCTLQVELAQEAILRGRVTDDQGQPIAGATVRTQAVSTETDADGEYELRSLGRDDRGESFVEAPCMPRLSQKVSLRHGQTTVWDPVLEAPATLGGRLIDHRGRGLSGWWIRAHFQRQIGGSISTIHRARHSDFALAGGSVQTDEFGDFTLEGVVGEDFVLSAQATESYDENEQLAVFRDVQPGDMGLVLEVPEEPACAIVTGTLAFADGTTPQRLNLHLDLKENLSSNSKRRTVRLGADGDFRLRLPAAGRAVLSAGEFWEGSDHGQREITLVPGETLDLGTWTLPSPGQLDLQPEYLADAETEFGIWYVKQLGRGQEKRGQFGVDQREQMPMRIPPGTYEIRQADQDRSISAPEQVEVRAGETSVARPRIQKAPDMRLAFSDETGAPFQGSIEVRVEHLETGTLLSSIRVDASRGCSLPLDPVPMLISAESHDGRSARAVFQAGSISRSAPIQMVLK</sequence>
<dbReference type="AlphaFoldDB" id="A0A518EKM2"/>
<dbReference type="SUPFAM" id="SSF49464">
    <property type="entry name" value="Carboxypeptidase regulatory domain-like"/>
    <property type="match status" value="1"/>
</dbReference>
<dbReference type="InterPro" id="IPR013324">
    <property type="entry name" value="RNA_pol_sigma_r3/r4-like"/>
</dbReference>
<evidence type="ECO:0000256" key="4">
    <source>
        <dbReference type="ARBA" id="ARBA00023125"/>
    </source>
</evidence>
<reference evidence="8 9" key="1">
    <citation type="submission" date="2019-02" db="EMBL/GenBank/DDBJ databases">
        <title>Deep-cultivation of Planctomycetes and their phenomic and genomic characterization uncovers novel biology.</title>
        <authorList>
            <person name="Wiegand S."/>
            <person name="Jogler M."/>
            <person name="Boedeker C."/>
            <person name="Pinto D."/>
            <person name="Vollmers J."/>
            <person name="Rivas-Marin E."/>
            <person name="Kohn T."/>
            <person name="Peeters S.H."/>
            <person name="Heuer A."/>
            <person name="Rast P."/>
            <person name="Oberbeckmann S."/>
            <person name="Bunk B."/>
            <person name="Jeske O."/>
            <person name="Meyerdierks A."/>
            <person name="Storesund J.E."/>
            <person name="Kallscheuer N."/>
            <person name="Luecker S."/>
            <person name="Lage O.M."/>
            <person name="Pohl T."/>
            <person name="Merkel B.J."/>
            <person name="Hornburger P."/>
            <person name="Mueller R.-W."/>
            <person name="Bruemmer F."/>
            <person name="Labrenz M."/>
            <person name="Spormann A.M."/>
            <person name="Op den Camp H."/>
            <person name="Overmann J."/>
            <person name="Amann R."/>
            <person name="Jetten M.S.M."/>
            <person name="Mascher T."/>
            <person name="Medema M.H."/>
            <person name="Devos D.P."/>
            <person name="Kaster A.-K."/>
            <person name="Ovreas L."/>
            <person name="Rohde M."/>
            <person name="Galperin M.Y."/>
            <person name="Jogler C."/>
        </authorList>
    </citation>
    <scope>NUCLEOTIDE SEQUENCE [LARGE SCALE GENOMIC DNA]</scope>
    <source>
        <strain evidence="8 9">Poly30</strain>
    </source>
</reference>
<dbReference type="GO" id="GO:0016987">
    <property type="term" value="F:sigma factor activity"/>
    <property type="evidence" value="ECO:0007669"/>
    <property type="project" value="UniProtKB-KW"/>
</dbReference>
<dbReference type="NCBIfam" id="TIGR02937">
    <property type="entry name" value="sigma70-ECF"/>
    <property type="match status" value="1"/>
</dbReference>
<dbReference type="Gene3D" id="1.10.10.10">
    <property type="entry name" value="Winged helix-like DNA-binding domain superfamily/Winged helix DNA-binding domain"/>
    <property type="match status" value="1"/>
</dbReference>
<dbReference type="InterPro" id="IPR039425">
    <property type="entry name" value="RNA_pol_sigma-70-like"/>
</dbReference>
<dbReference type="Pfam" id="PF04542">
    <property type="entry name" value="Sigma70_r2"/>
    <property type="match status" value="1"/>
</dbReference>
<dbReference type="Gene3D" id="1.10.1740.10">
    <property type="match status" value="1"/>
</dbReference>